<name>A0A7C4ET18_9BACT</name>
<dbReference type="CDD" id="cd00077">
    <property type="entry name" value="HDc"/>
    <property type="match status" value="1"/>
</dbReference>
<dbReference type="InterPro" id="IPR006675">
    <property type="entry name" value="HDIG_dom"/>
</dbReference>
<dbReference type="InterPro" id="IPR003607">
    <property type="entry name" value="HD/PDEase_dom"/>
</dbReference>
<comment type="caution">
    <text evidence="2">The sequence shown here is derived from an EMBL/GenBank/DDBJ whole genome shotgun (WGS) entry which is preliminary data.</text>
</comment>
<protein>
    <submittedName>
        <fullName evidence="2">HDIG domain-containing protein</fullName>
    </submittedName>
</protein>
<dbReference type="InterPro" id="IPR006674">
    <property type="entry name" value="HD_domain"/>
</dbReference>
<organism evidence="2">
    <name type="scientific">Desulfomonile tiedjei</name>
    <dbReference type="NCBI Taxonomy" id="2358"/>
    <lineage>
        <taxon>Bacteria</taxon>
        <taxon>Pseudomonadati</taxon>
        <taxon>Thermodesulfobacteriota</taxon>
        <taxon>Desulfomonilia</taxon>
        <taxon>Desulfomonilales</taxon>
        <taxon>Desulfomonilaceae</taxon>
        <taxon>Desulfomonile</taxon>
    </lineage>
</organism>
<dbReference type="SUPFAM" id="SSF109604">
    <property type="entry name" value="HD-domain/PDEase-like"/>
    <property type="match status" value="1"/>
</dbReference>
<evidence type="ECO:0000313" key="2">
    <source>
        <dbReference type="EMBL" id="HGH59673.1"/>
    </source>
</evidence>
<proteinExistence type="predicted"/>
<dbReference type="AlphaFoldDB" id="A0A7C4ET18"/>
<accession>A0A7C4ET18</accession>
<dbReference type="Pfam" id="PF01966">
    <property type="entry name" value="HD"/>
    <property type="match status" value="1"/>
</dbReference>
<gene>
    <name evidence="2" type="ORF">ENV54_00075</name>
</gene>
<dbReference type="EMBL" id="DTGT01000004">
    <property type="protein sequence ID" value="HGH59673.1"/>
    <property type="molecule type" value="Genomic_DNA"/>
</dbReference>
<dbReference type="NCBIfam" id="TIGR00277">
    <property type="entry name" value="HDIG"/>
    <property type="match status" value="1"/>
</dbReference>
<dbReference type="PANTHER" id="PTHR38659">
    <property type="entry name" value="METAL-DEPENDENT PHOSPHOHYDROLASE"/>
    <property type="match status" value="1"/>
</dbReference>
<dbReference type="PANTHER" id="PTHR38659:SF1">
    <property type="entry name" value="METAL DEPENDENT PHOSPHOHYDROLASE"/>
    <property type="match status" value="1"/>
</dbReference>
<reference evidence="2" key="1">
    <citation type="journal article" date="2020" name="mSystems">
        <title>Genome- and Community-Level Interaction Insights into Carbon Utilization and Element Cycling Functions of Hydrothermarchaeota in Hydrothermal Sediment.</title>
        <authorList>
            <person name="Zhou Z."/>
            <person name="Liu Y."/>
            <person name="Xu W."/>
            <person name="Pan J."/>
            <person name="Luo Z.H."/>
            <person name="Li M."/>
        </authorList>
    </citation>
    <scope>NUCLEOTIDE SEQUENCE [LARGE SCALE GENOMIC DNA]</scope>
    <source>
        <strain evidence="2">SpSt-769</strain>
    </source>
</reference>
<evidence type="ECO:0000259" key="1">
    <source>
        <dbReference type="Pfam" id="PF01966"/>
    </source>
</evidence>
<sequence>MTDSKWGITRQQALALMEERLQAENLRKHSLAAEAIMRELALRFNEDPDLWGIAGLLHDLDYNETRDNMSQHGLITERILSQLGVSPEITEAIKFHNSDHLGMAPTKPIHFAISAAETITGLIVATTLVYPEKKLAAVKPKSVLKRMKEKEFARAVSRDRIRQCEHIGIPLPEFVEISLKAMRGISDQLGL</sequence>
<dbReference type="Gene3D" id="1.10.3210.10">
    <property type="entry name" value="Hypothetical protein af1432"/>
    <property type="match status" value="1"/>
</dbReference>
<feature type="domain" description="HD" evidence="1">
    <location>
        <begin position="28"/>
        <end position="103"/>
    </location>
</feature>